<name>D7E7Z5_METEZ</name>
<evidence type="ECO:0000313" key="1">
    <source>
        <dbReference type="EMBL" id="ADI73337.1"/>
    </source>
</evidence>
<accession>D7E7Z5</accession>
<keyword evidence="2" id="KW-1185">Reference proteome</keyword>
<reference evidence="1 2" key="1">
    <citation type="submission" date="2010-06" db="EMBL/GenBank/DDBJ databases">
        <title>Complete sequence chromosome of Methanohalobium evestigatum Z-7303.</title>
        <authorList>
            <consortium name="US DOE Joint Genome Institute"/>
            <person name="Lucas S."/>
            <person name="Copeland A."/>
            <person name="Lapidus A."/>
            <person name="Cheng J.-F."/>
            <person name="Bruce D."/>
            <person name="Goodwin L."/>
            <person name="Pitluck S."/>
            <person name="Saunders E."/>
            <person name="Detter J.C."/>
            <person name="Han C."/>
            <person name="Tapia R."/>
            <person name="Land M."/>
            <person name="Hauser L."/>
            <person name="Kyrpides N."/>
            <person name="Mikhailova N."/>
            <person name="Sieprawska-Lupa M."/>
            <person name="Whitman W.B."/>
            <person name="Anderson I."/>
            <person name="Woyke T."/>
        </authorList>
    </citation>
    <scope>NUCLEOTIDE SEQUENCE [LARGE SCALE GENOMIC DNA]</scope>
    <source>
        <strain evidence="2">ATCC BAA-1072 / DSM 3721 / NBRC 107634 / OCM 161 / Z-7303</strain>
    </source>
</reference>
<sequence>MFCGVNCYDPEAVGGNIQESQNICEGKLVGKRLICANCLYQLRRILGIEDLESEIFEEDILEGGEVKNDKWQLW</sequence>
<dbReference type="Proteomes" id="UP000000391">
    <property type="component" value="Chromosome"/>
</dbReference>
<organism evidence="1 2">
    <name type="scientific">Methanohalobium evestigatum (strain ATCC BAA-1072 / DSM 3721 / NBRC 107634 / OCM 161 / Z-7303)</name>
    <dbReference type="NCBI Taxonomy" id="644295"/>
    <lineage>
        <taxon>Archaea</taxon>
        <taxon>Methanobacteriati</taxon>
        <taxon>Methanobacteriota</taxon>
        <taxon>Stenosarchaea group</taxon>
        <taxon>Methanomicrobia</taxon>
        <taxon>Methanosarcinales</taxon>
        <taxon>Methanosarcinaceae</taxon>
        <taxon>Methanohalobium</taxon>
    </lineage>
</organism>
<protein>
    <submittedName>
        <fullName evidence="1">Uncharacterized protein</fullName>
    </submittedName>
</protein>
<dbReference type="STRING" id="644295.Metev_0419"/>
<dbReference type="KEGG" id="mev:Metev_0419"/>
<dbReference type="EMBL" id="CP002069">
    <property type="protein sequence ID" value="ADI73337.1"/>
    <property type="molecule type" value="Genomic_DNA"/>
</dbReference>
<proteinExistence type="predicted"/>
<gene>
    <name evidence="1" type="ordered locus">Metev_0419</name>
</gene>
<evidence type="ECO:0000313" key="2">
    <source>
        <dbReference type="Proteomes" id="UP000000391"/>
    </source>
</evidence>
<dbReference type="HOGENOM" id="CLU_2678896_0_0_2"/>
<dbReference type="AlphaFoldDB" id="D7E7Z5"/>